<feature type="region of interest" description="Disordered" evidence="1">
    <location>
        <begin position="57"/>
        <end position="81"/>
    </location>
</feature>
<dbReference type="Proteomes" id="UP000028135">
    <property type="component" value="Unassembled WGS sequence"/>
</dbReference>
<sequence>MGGKRILSDEQLAEMADLRERGWGIGRIAAHFTSGGTPISADAINWQCMRLGADAPPHLRGKHTQPSAPYRRDGNTCRPWSADEDKRLLDLEGKGTKINQIARQIGRANSSVRGRLLTLARRDARREEATA</sequence>
<evidence type="ECO:0000313" key="3">
    <source>
        <dbReference type="Proteomes" id="UP000028135"/>
    </source>
</evidence>
<name>A0A8E0WT33_9SPHN</name>
<organism evidence="2 3">
    <name type="scientific">Sphingobium indicum F2</name>
    <dbReference type="NCBI Taxonomy" id="1450518"/>
    <lineage>
        <taxon>Bacteria</taxon>
        <taxon>Pseudomonadati</taxon>
        <taxon>Pseudomonadota</taxon>
        <taxon>Alphaproteobacteria</taxon>
        <taxon>Sphingomonadales</taxon>
        <taxon>Sphingomonadaceae</taxon>
        <taxon>Sphingobium</taxon>
    </lineage>
</organism>
<dbReference type="EMBL" id="JANF02000048">
    <property type="protein sequence ID" value="KER36690.1"/>
    <property type="molecule type" value="Genomic_DNA"/>
</dbReference>
<proteinExistence type="predicted"/>
<dbReference type="RefSeq" id="WP_020820932.1">
    <property type="nucleotide sequence ID" value="NZ_JANF02000048.1"/>
</dbReference>
<evidence type="ECO:0000313" key="2">
    <source>
        <dbReference type="EMBL" id="KER36690.1"/>
    </source>
</evidence>
<dbReference type="AlphaFoldDB" id="A0A8E0WT33"/>
<feature type="compositionally biased region" description="Basic and acidic residues" evidence="1">
    <location>
        <begin position="70"/>
        <end position="81"/>
    </location>
</feature>
<reference evidence="2 3" key="1">
    <citation type="submission" date="2014-05" db="EMBL/GenBank/DDBJ databases">
        <title>Genome Announcement of Sphingobium lucknowense F2.</title>
        <authorList>
            <person name="Lal R."/>
            <person name="Negi V."/>
            <person name="Lata P."/>
            <person name="Sangwan N."/>
            <person name="Gupta S.K."/>
            <person name="Rao D.L.N."/>
            <person name="Das S."/>
        </authorList>
    </citation>
    <scope>NUCLEOTIDE SEQUENCE [LARGE SCALE GENOMIC DNA]</scope>
    <source>
        <strain evidence="2 3">F2</strain>
    </source>
</reference>
<gene>
    <name evidence="2" type="ORF">AL00_09460</name>
</gene>
<evidence type="ECO:0000256" key="1">
    <source>
        <dbReference type="SAM" id="MobiDB-lite"/>
    </source>
</evidence>
<protein>
    <submittedName>
        <fullName evidence="2">Uncharacterized protein</fullName>
    </submittedName>
</protein>
<accession>A0A8E0WT33</accession>
<comment type="caution">
    <text evidence="2">The sequence shown here is derived from an EMBL/GenBank/DDBJ whole genome shotgun (WGS) entry which is preliminary data.</text>
</comment>